<feature type="compositionally biased region" description="Polar residues" evidence="1">
    <location>
        <begin position="611"/>
        <end position="639"/>
    </location>
</feature>
<name>G8BR45_TETPH</name>
<evidence type="ECO:0000313" key="3">
    <source>
        <dbReference type="Proteomes" id="UP000005666"/>
    </source>
</evidence>
<dbReference type="Proteomes" id="UP000005666">
    <property type="component" value="Chromosome 3"/>
</dbReference>
<dbReference type="HOGENOM" id="CLU_354949_0_0_1"/>
<feature type="compositionally biased region" description="Basic and acidic residues" evidence="1">
    <location>
        <begin position="133"/>
        <end position="161"/>
    </location>
</feature>
<feature type="region of interest" description="Disordered" evidence="1">
    <location>
        <begin position="193"/>
        <end position="229"/>
    </location>
</feature>
<dbReference type="GeneID" id="11533976"/>
<keyword evidence="3" id="KW-1185">Reference proteome</keyword>
<dbReference type="AlphaFoldDB" id="G8BR45"/>
<dbReference type="KEGG" id="tpf:TPHA_0C00640"/>
<accession>G8BR45</accession>
<dbReference type="EMBL" id="HE612858">
    <property type="protein sequence ID" value="CCE62221.1"/>
    <property type="molecule type" value="Genomic_DNA"/>
</dbReference>
<sequence>MEEDGYNFDEEARKLFKFTELVLERSKHNNEYERALLESKFRENYKSDFYNIKNLLINRMDLIPLDVMSNYVTEYSALKNINFKKECSMKDEVQTLNVPRTKNDHIIISTKDFKNTLKESSPNSTMAVSSQKVDQRDIRTKQKKTHVDTEEKQRKPLDGSFKDDAMLAESIIDDRKDINIIKLNAFLPESNILSNDPNNKQEKQAISTNGKMTPSATENSDISSISKDFTNRKDKIESVKMNSPKKDNSKVVDSLKAIQNNKEKETVNCLNDNSNKADFIHKNSTVSVNNSSSIQSTQLQPNITKDVTSNLEEQTSSIISYSISSPPEKQSQSDQVKDNENPIFGTSTVPKPISEGHKVHLDAPYNKAYSSAYKQGETSEQQLLNKSFDILSNSSQHQLTNTSIHSFSEPVNEQLPNSGSNNEFRSFKPSIENIISRPSKVLNTGKSTIATSVAAQDTGSLQVQDSKKEKASNQLPENGQRKEISNPCPVTNLPRSSEPLEVTQENKEIETPKASQLSKNLETFQATETPKVTQGSRDTEMHEVSQSVPQAIGLPKTTKLLKDIETSRVAQPLKSVEISKSLGTSKSAEVSRAIRAHKVTKKLKAIRKSKALQQPKSSHTYQRNQLLETIPIPNTTNLHETTKATPATKASTTKKENPTPINLLTVKQSSIDVASGANTNNAGTTTSGEVKILQQLMNIADNKLNLSDETRAQGKADKIEKNNGINFPIYNFNNYSKQNLESQSSKQMEHMDTPKHLFPTHANQSLESSGSSTNIKQIKKLYSLQVHLNLK</sequence>
<proteinExistence type="predicted"/>
<evidence type="ECO:0000256" key="1">
    <source>
        <dbReference type="SAM" id="MobiDB-lite"/>
    </source>
</evidence>
<feature type="region of interest" description="Disordered" evidence="1">
    <location>
        <begin position="607"/>
        <end position="660"/>
    </location>
</feature>
<organism evidence="2 3">
    <name type="scientific">Tetrapisispora phaffii (strain ATCC 24235 / CBS 4417 / NBRC 1672 / NRRL Y-8282 / UCD 70-5)</name>
    <name type="common">Yeast</name>
    <name type="synonym">Fabospora phaffii</name>
    <dbReference type="NCBI Taxonomy" id="1071381"/>
    <lineage>
        <taxon>Eukaryota</taxon>
        <taxon>Fungi</taxon>
        <taxon>Dikarya</taxon>
        <taxon>Ascomycota</taxon>
        <taxon>Saccharomycotina</taxon>
        <taxon>Saccharomycetes</taxon>
        <taxon>Saccharomycetales</taxon>
        <taxon>Saccharomycetaceae</taxon>
        <taxon>Tetrapisispora</taxon>
    </lineage>
</organism>
<feature type="region of interest" description="Disordered" evidence="1">
    <location>
        <begin position="321"/>
        <end position="357"/>
    </location>
</feature>
<gene>
    <name evidence="2" type="primary">TPHA0C00640</name>
    <name evidence="2" type="ordered locus">TPHA_0C00640</name>
</gene>
<feature type="region of interest" description="Disordered" evidence="1">
    <location>
        <begin position="117"/>
        <end position="161"/>
    </location>
</feature>
<dbReference type="OMA" id="NPLMEAN"/>
<dbReference type="RefSeq" id="XP_003684655.1">
    <property type="nucleotide sequence ID" value="XM_003684607.1"/>
</dbReference>
<feature type="compositionally biased region" description="Polar residues" evidence="1">
    <location>
        <begin position="118"/>
        <end position="132"/>
    </location>
</feature>
<feature type="compositionally biased region" description="Polar residues" evidence="1">
    <location>
        <begin position="193"/>
        <end position="228"/>
    </location>
</feature>
<protein>
    <submittedName>
        <fullName evidence="2">Uncharacterized protein</fullName>
    </submittedName>
</protein>
<feature type="region of interest" description="Disordered" evidence="1">
    <location>
        <begin position="457"/>
        <end position="514"/>
    </location>
</feature>
<reference evidence="2 3" key="1">
    <citation type="journal article" date="2011" name="Proc. Natl. Acad. Sci. U.S.A.">
        <title>Evolutionary erosion of yeast sex chromosomes by mating-type switching accidents.</title>
        <authorList>
            <person name="Gordon J.L."/>
            <person name="Armisen D."/>
            <person name="Proux-Wera E."/>
            <person name="Oheigeartaigh S.S."/>
            <person name="Byrne K.P."/>
            <person name="Wolfe K.H."/>
        </authorList>
    </citation>
    <scope>NUCLEOTIDE SEQUENCE [LARGE SCALE GENOMIC DNA]</scope>
    <source>
        <strain evidence="3">ATCC 24235 / CBS 4417 / NBRC 1672 / NRRL Y-8282 / UCD 70-5</strain>
    </source>
</reference>
<evidence type="ECO:0000313" key="2">
    <source>
        <dbReference type="EMBL" id="CCE62221.1"/>
    </source>
</evidence>